<proteinExistence type="predicted"/>
<protein>
    <submittedName>
        <fullName evidence="1">Uncharacterized protein</fullName>
    </submittedName>
</protein>
<dbReference type="GeneID" id="40741225"/>
<dbReference type="AlphaFoldDB" id="A0A074XYA7"/>
<dbReference type="RefSeq" id="XP_029755823.1">
    <property type="nucleotide sequence ID" value="XM_029898919.1"/>
</dbReference>
<evidence type="ECO:0000313" key="1">
    <source>
        <dbReference type="EMBL" id="KEQ79636.1"/>
    </source>
</evidence>
<accession>A0A074XYA7</accession>
<evidence type="ECO:0000313" key="2">
    <source>
        <dbReference type="Proteomes" id="UP000030706"/>
    </source>
</evidence>
<reference evidence="1 2" key="1">
    <citation type="journal article" date="2014" name="BMC Genomics">
        <title>Genome sequencing of four Aureobasidium pullulans varieties: biotechnological potential, stress tolerance, and description of new species.</title>
        <authorList>
            <person name="Gostin Ar C."/>
            <person name="Ohm R.A."/>
            <person name="Kogej T."/>
            <person name="Sonjak S."/>
            <person name="Turk M."/>
            <person name="Zajc J."/>
            <person name="Zalar P."/>
            <person name="Grube M."/>
            <person name="Sun H."/>
            <person name="Han J."/>
            <person name="Sharma A."/>
            <person name="Chiniquy J."/>
            <person name="Ngan C.Y."/>
            <person name="Lipzen A."/>
            <person name="Barry K."/>
            <person name="Grigoriev I.V."/>
            <person name="Gunde-Cimerman N."/>
        </authorList>
    </citation>
    <scope>NUCLEOTIDE SEQUENCE [LARGE SCALE GENOMIC DNA]</scope>
    <source>
        <strain evidence="1 2">EXF-150</strain>
    </source>
</reference>
<name>A0A074XYA7_AURPU</name>
<keyword evidence="2" id="KW-1185">Reference proteome</keyword>
<organism evidence="1 2">
    <name type="scientific">Aureobasidium pullulans EXF-150</name>
    <dbReference type="NCBI Taxonomy" id="1043002"/>
    <lineage>
        <taxon>Eukaryota</taxon>
        <taxon>Fungi</taxon>
        <taxon>Dikarya</taxon>
        <taxon>Ascomycota</taxon>
        <taxon>Pezizomycotina</taxon>
        <taxon>Dothideomycetes</taxon>
        <taxon>Dothideomycetidae</taxon>
        <taxon>Dothideales</taxon>
        <taxon>Saccotheciaceae</taxon>
        <taxon>Aureobasidium</taxon>
    </lineage>
</organism>
<dbReference type="HOGENOM" id="CLU_2687399_0_0_1"/>
<sequence>MATFPALWFFWTCTKMANILDTKVEVTGFSRYGIFFLFSANMFDVGICIAKTKAASFFSASRQETAIHFLVATS</sequence>
<gene>
    <name evidence="1" type="ORF">M438DRAFT_144251</name>
</gene>
<dbReference type="EMBL" id="KL585004">
    <property type="protein sequence ID" value="KEQ79636.1"/>
    <property type="molecule type" value="Genomic_DNA"/>
</dbReference>
<dbReference type="Proteomes" id="UP000030706">
    <property type="component" value="Unassembled WGS sequence"/>
</dbReference>